<protein>
    <submittedName>
        <fullName evidence="1">Uncharacterized protein</fullName>
    </submittedName>
</protein>
<keyword evidence="2" id="KW-1185">Reference proteome</keyword>
<gene>
    <name evidence="1" type="ORF">ACH49Z_28360</name>
</gene>
<name>A0ABW7W4Q2_9NOCA</name>
<evidence type="ECO:0000313" key="2">
    <source>
        <dbReference type="Proteomes" id="UP001611494"/>
    </source>
</evidence>
<accession>A0ABW7W4Q2</accession>
<reference evidence="1 2" key="1">
    <citation type="submission" date="2024-10" db="EMBL/GenBank/DDBJ databases">
        <title>The Natural Products Discovery Center: Release of the First 8490 Sequenced Strains for Exploring Actinobacteria Biosynthetic Diversity.</title>
        <authorList>
            <person name="Kalkreuter E."/>
            <person name="Kautsar S.A."/>
            <person name="Yang D."/>
            <person name="Bader C.D."/>
            <person name="Teijaro C.N."/>
            <person name="Fluegel L."/>
            <person name="Davis C.M."/>
            <person name="Simpson J.R."/>
            <person name="Lauterbach L."/>
            <person name="Steele A.D."/>
            <person name="Gui C."/>
            <person name="Meng S."/>
            <person name="Li G."/>
            <person name="Viehrig K."/>
            <person name="Ye F."/>
            <person name="Su P."/>
            <person name="Kiefer A.F."/>
            <person name="Nichols A."/>
            <person name="Cepeda A.J."/>
            <person name="Yan W."/>
            <person name="Fan B."/>
            <person name="Jiang Y."/>
            <person name="Adhikari A."/>
            <person name="Zheng C.-J."/>
            <person name="Schuster L."/>
            <person name="Cowan T.M."/>
            <person name="Smanski M.J."/>
            <person name="Chevrette M.G."/>
            <person name="De Carvalho L.P.S."/>
            <person name="Shen B."/>
        </authorList>
    </citation>
    <scope>NUCLEOTIDE SEQUENCE [LARGE SCALE GENOMIC DNA]</scope>
    <source>
        <strain evidence="1 2">NPDC019377</strain>
    </source>
</reference>
<dbReference type="RefSeq" id="WP_397066145.1">
    <property type="nucleotide sequence ID" value="NZ_JBIRYL010000016.1"/>
</dbReference>
<evidence type="ECO:0000313" key="1">
    <source>
        <dbReference type="EMBL" id="MFI2233767.1"/>
    </source>
</evidence>
<comment type="caution">
    <text evidence="1">The sequence shown here is derived from an EMBL/GenBank/DDBJ whole genome shotgun (WGS) entry which is preliminary data.</text>
</comment>
<dbReference type="Proteomes" id="UP001611494">
    <property type="component" value="Unassembled WGS sequence"/>
</dbReference>
<proteinExistence type="predicted"/>
<sequence>MIEVGDLVCMGESGESIFVVREVDPDEGRAVVESVDDSAAGRYPFSMPLGTLVRVEPGG</sequence>
<dbReference type="EMBL" id="JBIRYL010000016">
    <property type="protein sequence ID" value="MFI2233767.1"/>
    <property type="molecule type" value="Genomic_DNA"/>
</dbReference>
<organism evidence="1 2">
    <name type="scientific">Nocardia testacea</name>
    <dbReference type="NCBI Taxonomy" id="248551"/>
    <lineage>
        <taxon>Bacteria</taxon>
        <taxon>Bacillati</taxon>
        <taxon>Actinomycetota</taxon>
        <taxon>Actinomycetes</taxon>
        <taxon>Mycobacteriales</taxon>
        <taxon>Nocardiaceae</taxon>
        <taxon>Nocardia</taxon>
    </lineage>
</organism>